<evidence type="ECO:0000256" key="8">
    <source>
        <dbReference type="ARBA" id="ARBA00023136"/>
    </source>
</evidence>
<dbReference type="Proteomes" id="UP000231503">
    <property type="component" value="Unassembled WGS sequence"/>
</dbReference>
<evidence type="ECO:0000313" key="14">
    <source>
        <dbReference type="Proteomes" id="UP000231503"/>
    </source>
</evidence>
<evidence type="ECO:0000256" key="3">
    <source>
        <dbReference type="ARBA" id="ARBA00022475"/>
    </source>
</evidence>
<keyword evidence="5" id="KW-0133">Cell shape</keyword>
<dbReference type="GO" id="GO:0071555">
    <property type="term" value="P:cell wall organization"/>
    <property type="evidence" value="ECO:0007669"/>
    <property type="project" value="UniProtKB-KW"/>
</dbReference>
<evidence type="ECO:0000313" key="13">
    <source>
        <dbReference type="EMBL" id="PIR69870.1"/>
    </source>
</evidence>
<keyword evidence="9" id="KW-0961">Cell wall biogenesis/degradation</keyword>
<feature type="domain" description="Penicillin-binding protein transpeptidase" evidence="11">
    <location>
        <begin position="283"/>
        <end position="605"/>
    </location>
</feature>
<protein>
    <recommendedName>
        <fullName evidence="15">Penicillin-binding protein 2</fullName>
    </recommendedName>
</protein>
<dbReference type="Pfam" id="PF03717">
    <property type="entry name" value="PBP_dimer"/>
    <property type="match status" value="1"/>
</dbReference>
<dbReference type="GO" id="GO:0005886">
    <property type="term" value="C:plasma membrane"/>
    <property type="evidence" value="ECO:0007669"/>
    <property type="project" value="UniProtKB-SubCell"/>
</dbReference>
<keyword evidence="7 10" id="KW-1133">Transmembrane helix</keyword>
<dbReference type="AlphaFoldDB" id="A0A2H0TEA7"/>
<evidence type="ECO:0000256" key="1">
    <source>
        <dbReference type="ARBA" id="ARBA00004167"/>
    </source>
</evidence>
<keyword evidence="3" id="KW-1003">Cell membrane</keyword>
<evidence type="ECO:0000256" key="7">
    <source>
        <dbReference type="ARBA" id="ARBA00022989"/>
    </source>
</evidence>
<name>A0A2H0TEA7_9BACT</name>
<reference evidence="14" key="1">
    <citation type="submission" date="2017-09" db="EMBL/GenBank/DDBJ databases">
        <title>Depth-based differentiation of microbial function through sediment-hosted aquifers and enrichment of novel symbionts in the deep terrestrial subsurface.</title>
        <authorList>
            <person name="Probst A.J."/>
            <person name="Ladd B."/>
            <person name="Jarett J.K."/>
            <person name="Geller-Mcgrath D.E."/>
            <person name="Sieber C.M.K."/>
            <person name="Emerson J.B."/>
            <person name="Anantharaman K."/>
            <person name="Thomas B.C."/>
            <person name="Malmstrom R."/>
            <person name="Stieglmeier M."/>
            <person name="Klingl A."/>
            <person name="Woyke T."/>
            <person name="Ryan C.M."/>
            <person name="Banfield J.F."/>
        </authorList>
    </citation>
    <scope>NUCLEOTIDE SEQUENCE [LARGE SCALE GENOMIC DNA]</scope>
</reference>
<evidence type="ECO:0000256" key="4">
    <source>
        <dbReference type="ARBA" id="ARBA00022692"/>
    </source>
</evidence>
<dbReference type="PANTHER" id="PTHR30627">
    <property type="entry name" value="PEPTIDOGLYCAN D,D-TRANSPEPTIDASE"/>
    <property type="match status" value="1"/>
</dbReference>
<dbReference type="InterPro" id="IPR001460">
    <property type="entry name" value="PCN-bd_Tpept"/>
</dbReference>
<evidence type="ECO:0000256" key="2">
    <source>
        <dbReference type="ARBA" id="ARBA00004236"/>
    </source>
</evidence>
<keyword evidence="8 10" id="KW-0472">Membrane</keyword>
<dbReference type="GO" id="GO:0008658">
    <property type="term" value="F:penicillin binding"/>
    <property type="evidence" value="ECO:0007669"/>
    <property type="project" value="InterPro"/>
</dbReference>
<evidence type="ECO:0000256" key="9">
    <source>
        <dbReference type="ARBA" id="ARBA00023316"/>
    </source>
</evidence>
<dbReference type="InterPro" id="IPR012338">
    <property type="entry name" value="Beta-lactam/transpept-like"/>
</dbReference>
<comment type="caution">
    <text evidence="13">The sequence shown here is derived from an EMBL/GenBank/DDBJ whole genome shotgun (WGS) entry which is preliminary data.</text>
</comment>
<dbReference type="PANTHER" id="PTHR30627:SF2">
    <property type="entry name" value="PEPTIDOGLYCAN D,D-TRANSPEPTIDASE MRDA"/>
    <property type="match status" value="1"/>
</dbReference>
<dbReference type="SUPFAM" id="SSF56601">
    <property type="entry name" value="beta-lactamase/transpeptidase-like"/>
    <property type="match status" value="1"/>
</dbReference>
<evidence type="ECO:0000256" key="10">
    <source>
        <dbReference type="SAM" id="Phobius"/>
    </source>
</evidence>
<dbReference type="SUPFAM" id="SSF56519">
    <property type="entry name" value="Penicillin binding protein dimerisation domain"/>
    <property type="match status" value="1"/>
</dbReference>
<evidence type="ECO:0000256" key="6">
    <source>
        <dbReference type="ARBA" id="ARBA00022984"/>
    </source>
</evidence>
<dbReference type="EMBL" id="PFCO01000001">
    <property type="protein sequence ID" value="PIR69870.1"/>
    <property type="molecule type" value="Genomic_DNA"/>
</dbReference>
<organism evidence="13 14">
    <name type="scientific">Candidatus Niyogibacteria bacterium CG10_big_fil_rev_8_21_14_0_10_46_36</name>
    <dbReference type="NCBI Taxonomy" id="1974726"/>
    <lineage>
        <taxon>Bacteria</taxon>
        <taxon>Candidatus Niyogiibacteriota</taxon>
    </lineage>
</organism>
<accession>A0A2H0TEA7</accession>
<dbReference type="InterPro" id="IPR050515">
    <property type="entry name" value="Beta-lactam/transpept"/>
</dbReference>
<dbReference type="Pfam" id="PF00905">
    <property type="entry name" value="Transpeptidase"/>
    <property type="match status" value="1"/>
</dbReference>
<dbReference type="Gene3D" id="3.90.1310.10">
    <property type="entry name" value="Penicillin-binding protein 2a (Domain 2)"/>
    <property type="match status" value="1"/>
</dbReference>
<evidence type="ECO:0000259" key="12">
    <source>
        <dbReference type="Pfam" id="PF03717"/>
    </source>
</evidence>
<dbReference type="Gene3D" id="3.40.710.10">
    <property type="entry name" value="DD-peptidase/beta-lactamase superfamily"/>
    <property type="match status" value="1"/>
</dbReference>
<gene>
    <name evidence="13" type="ORF">COU47_00320</name>
</gene>
<dbReference type="InterPro" id="IPR005311">
    <property type="entry name" value="PBP_dimer"/>
</dbReference>
<evidence type="ECO:0008006" key="15">
    <source>
        <dbReference type="Google" id="ProtNLM"/>
    </source>
</evidence>
<evidence type="ECO:0000259" key="11">
    <source>
        <dbReference type="Pfam" id="PF00905"/>
    </source>
</evidence>
<feature type="transmembrane region" description="Helical" evidence="10">
    <location>
        <begin position="45"/>
        <end position="65"/>
    </location>
</feature>
<keyword evidence="6" id="KW-0573">Peptidoglycan synthesis</keyword>
<dbReference type="InterPro" id="IPR036138">
    <property type="entry name" value="PBP_dimer_sf"/>
</dbReference>
<sequence>MMFAKKRKKTLELSPDEIFLDSKNLPGFDRNQMEGRLVMLLSRRVALFVFLFFAIISFIMLGKLWNLQISHGATFRERAFFNSFDKHVLSPERGIIYDRNGEELAWNEARFKIVIDADKKDALEQIPDALRVQFFPKFSFDAFEKASDAPAVIIDDLSWESAERFIEAFPAVPFRIEASSARTYTDRSGFSHLLGYVGRSSDEPSSATKSGKTGVEKYYDLLLRGVDGVRLVETDAKNNIVSESLQQEAENGEALTLTIDADAQSKLYSAIGDVVEQYGFHGGAGVVVDVRTGEILAMTSYPEFNLNNFSHGISQEEFSRLNNDPHAPFFARVFNGTYIPGSIFKPIVALAALDKGIISPEKEIFSSGSISVPNPYFPDQPSIFRDWKAHGWVDMVRAIAVSSDVYFYTIGGGYGNQEGIGASAIERYAKLFGFGEPVFSGIDEARGMVPSPEHAEEWRIGDTYHFSIGQNNLQVTPIQVARFVSMLAEHGKVPDLHFVEEPDEARSVVTAYPLPDVVVLDEDFSIIQEGMALAAKPGGTAQALAGLGVDFGAKTGTAEIGNGRVNSWIMGYAPLNDPHVAMTVVLESGSETNLVGAASVSRTFMQWFIQHMPEYVK</sequence>
<dbReference type="GO" id="GO:0009252">
    <property type="term" value="P:peptidoglycan biosynthetic process"/>
    <property type="evidence" value="ECO:0007669"/>
    <property type="project" value="UniProtKB-KW"/>
</dbReference>
<dbReference type="GO" id="GO:0008360">
    <property type="term" value="P:regulation of cell shape"/>
    <property type="evidence" value="ECO:0007669"/>
    <property type="project" value="UniProtKB-KW"/>
</dbReference>
<comment type="subcellular location">
    <subcellularLocation>
        <location evidence="2">Cell membrane</location>
    </subcellularLocation>
    <subcellularLocation>
        <location evidence="1">Membrane</location>
        <topology evidence="1">Single-pass membrane protein</topology>
    </subcellularLocation>
</comment>
<feature type="domain" description="Penicillin-binding protein dimerisation" evidence="12">
    <location>
        <begin position="90"/>
        <end position="243"/>
    </location>
</feature>
<proteinExistence type="predicted"/>
<keyword evidence="4 10" id="KW-0812">Transmembrane</keyword>
<dbReference type="GO" id="GO:0071972">
    <property type="term" value="F:peptidoglycan L,D-transpeptidase activity"/>
    <property type="evidence" value="ECO:0007669"/>
    <property type="project" value="TreeGrafter"/>
</dbReference>
<evidence type="ECO:0000256" key="5">
    <source>
        <dbReference type="ARBA" id="ARBA00022960"/>
    </source>
</evidence>